<proteinExistence type="predicted"/>
<accession>A0ABR2RWW8</accession>
<protein>
    <recommendedName>
        <fullName evidence="5">CCHC-type domain-containing protein</fullName>
    </recommendedName>
</protein>
<evidence type="ECO:0000313" key="4">
    <source>
        <dbReference type="Proteomes" id="UP001396334"/>
    </source>
</evidence>
<feature type="compositionally biased region" description="Low complexity" evidence="1">
    <location>
        <begin position="216"/>
        <end position="229"/>
    </location>
</feature>
<reference evidence="3 4" key="1">
    <citation type="journal article" date="2024" name="G3 (Bethesda)">
        <title>Genome assembly of Hibiscus sabdariffa L. provides insights into metabolisms of medicinal natural products.</title>
        <authorList>
            <person name="Kim T."/>
        </authorList>
    </citation>
    <scope>NUCLEOTIDE SEQUENCE [LARGE SCALE GENOMIC DNA]</scope>
    <source>
        <strain evidence="3">TK-2024</strain>
        <tissue evidence="3">Old leaves</tissue>
    </source>
</reference>
<keyword evidence="2" id="KW-0732">Signal</keyword>
<organism evidence="3 4">
    <name type="scientific">Hibiscus sabdariffa</name>
    <name type="common">roselle</name>
    <dbReference type="NCBI Taxonomy" id="183260"/>
    <lineage>
        <taxon>Eukaryota</taxon>
        <taxon>Viridiplantae</taxon>
        <taxon>Streptophyta</taxon>
        <taxon>Embryophyta</taxon>
        <taxon>Tracheophyta</taxon>
        <taxon>Spermatophyta</taxon>
        <taxon>Magnoliopsida</taxon>
        <taxon>eudicotyledons</taxon>
        <taxon>Gunneridae</taxon>
        <taxon>Pentapetalae</taxon>
        <taxon>rosids</taxon>
        <taxon>malvids</taxon>
        <taxon>Malvales</taxon>
        <taxon>Malvaceae</taxon>
        <taxon>Malvoideae</taxon>
        <taxon>Hibiscus</taxon>
    </lineage>
</organism>
<comment type="caution">
    <text evidence="3">The sequence shown here is derived from an EMBL/GenBank/DDBJ whole genome shotgun (WGS) entry which is preliminary data.</text>
</comment>
<keyword evidence="4" id="KW-1185">Reference proteome</keyword>
<evidence type="ECO:0000313" key="3">
    <source>
        <dbReference type="EMBL" id="KAK9017490.1"/>
    </source>
</evidence>
<sequence>MWPMNLPLSVPLYLIMNLLLKYSVAWDPSMIIYQLSFKLETLQSLLLTHRENIKSLFPITVIVAQRSSSGHNAFRNNRNNPWRSQNSRPQHLQQRQPGNTQRNPQRNRVTCQLCGRPGHTTNVCRSCSHNHIEAQAHYASMPWIIDSKASHHVTTDANNIQHPHDYTGTYEITVDNVPLPPPLSTKVSPSSQMSSTSPPLQYSDPSYPHPESTDHSLPSQPVSPLSTSLPTPPPIDVAPQPPLVHRPITRS</sequence>
<evidence type="ECO:0000256" key="1">
    <source>
        <dbReference type="SAM" id="MobiDB-lite"/>
    </source>
</evidence>
<gene>
    <name evidence="3" type="ORF">V6N11_079969</name>
</gene>
<dbReference type="Proteomes" id="UP001396334">
    <property type="component" value="Unassembled WGS sequence"/>
</dbReference>
<feature type="signal peptide" evidence="2">
    <location>
        <begin position="1"/>
        <end position="25"/>
    </location>
</feature>
<feature type="compositionally biased region" description="Pro residues" evidence="1">
    <location>
        <begin position="230"/>
        <end position="244"/>
    </location>
</feature>
<feature type="region of interest" description="Disordered" evidence="1">
    <location>
        <begin position="177"/>
        <end position="251"/>
    </location>
</feature>
<feature type="region of interest" description="Disordered" evidence="1">
    <location>
        <begin position="70"/>
        <end position="106"/>
    </location>
</feature>
<feature type="compositionally biased region" description="Low complexity" evidence="1">
    <location>
        <begin position="188"/>
        <end position="199"/>
    </location>
</feature>
<name>A0ABR2RWW8_9ROSI</name>
<evidence type="ECO:0000256" key="2">
    <source>
        <dbReference type="SAM" id="SignalP"/>
    </source>
</evidence>
<evidence type="ECO:0008006" key="5">
    <source>
        <dbReference type="Google" id="ProtNLM"/>
    </source>
</evidence>
<dbReference type="EMBL" id="JBBPBN010000020">
    <property type="protein sequence ID" value="KAK9017490.1"/>
    <property type="molecule type" value="Genomic_DNA"/>
</dbReference>
<feature type="chain" id="PRO_5046228553" description="CCHC-type domain-containing protein" evidence="2">
    <location>
        <begin position="26"/>
        <end position="251"/>
    </location>
</feature>